<keyword evidence="6" id="KW-0812">Transmembrane</keyword>
<dbReference type="InterPro" id="IPR035963">
    <property type="entry name" value="FERM_2"/>
</dbReference>
<dbReference type="SMART" id="SM00295">
    <property type="entry name" value="B41"/>
    <property type="match status" value="1"/>
</dbReference>
<feature type="region of interest" description="Disordered" evidence="5">
    <location>
        <begin position="415"/>
        <end position="435"/>
    </location>
</feature>
<dbReference type="Gene3D" id="2.30.29.30">
    <property type="entry name" value="Pleckstrin-homology domain (PH domain)/Phosphotyrosine-binding domain (PTB)"/>
    <property type="match status" value="1"/>
</dbReference>
<dbReference type="InterPro" id="IPR019749">
    <property type="entry name" value="Band_41_domain"/>
</dbReference>
<name>A0ABR1AR24_POLSC</name>
<dbReference type="InterPro" id="IPR019747">
    <property type="entry name" value="FERM_CS"/>
</dbReference>
<dbReference type="PROSITE" id="PS00660">
    <property type="entry name" value="FERM_1"/>
    <property type="match status" value="1"/>
</dbReference>
<dbReference type="Pfam" id="PF08736">
    <property type="entry name" value="FA"/>
    <property type="match status" value="1"/>
</dbReference>
<keyword evidence="6" id="KW-1133">Transmembrane helix</keyword>
<evidence type="ECO:0000259" key="7">
    <source>
        <dbReference type="PROSITE" id="PS50057"/>
    </source>
</evidence>
<dbReference type="InterPro" id="IPR018980">
    <property type="entry name" value="FERM_PH-like_C"/>
</dbReference>
<dbReference type="InterPro" id="IPR018979">
    <property type="entry name" value="FERM_N"/>
</dbReference>
<dbReference type="Pfam" id="PF09380">
    <property type="entry name" value="FERM_C"/>
    <property type="match status" value="1"/>
</dbReference>
<dbReference type="SMART" id="SM01195">
    <property type="entry name" value="FA"/>
    <property type="match status" value="1"/>
</dbReference>
<evidence type="ECO:0000256" key="3">
    <source>
        <dbReference type="ARBA" id="ARBA00022949"/>
    </source>
</evidence>
<evidence type="ECO:0000256" key="4">
    <source>
        <dbReference type="ARBA" id="ARBA00043944"/>
    </source>
</evidence>
<dbReference type="Gene3D" id="1.20.80.10">
    <property type="match status" value="1"/>
</dbReference>
<dbReference type="InterPro" id="IPR029071">
    <property type="entry name" value="Ubiquitin-like_domsf"/>
</dbReference>
<dbReference type="EMBL" id="JAWJWF010000046">
    <property type="protein sequence ID" value="KAK6624933.1"/>
    <property type="molecule type" value="Genomic_DNA"/>
</dbReference>
<evidence type="ECO:0000256" key="2">
    <source>
        <dbReference type="ARBA" id="ARBA00022025"/>
    </source>
</evidence>
<comment type="subcellular location">
    <subcellularLocation>
        <location evidence="1">Cell junction</location>
        <location evidence="1">Adherens junction</location>
    </subcellularLocation>
    <subcellularLocation>
        <location evidence="4">Cell projection</location>
        <location evidence="4">Rhabdomere</location>
    </subcellularLocation>
</comment>
<reference evidence="8 9" key="1">
    <citation type="submission" date="2023-09" db="EMBL/GenBank/DDBJ databases">
        <title>Genomes of two closely related lineages of the louse Polyplax serrata with different host specificities.</title>
        <authorList>
            <person name="Martinu J."/>
            <person name="Tarabai H."/>
            <person name="Stefka J."/>
            <person name="Hypsa V."/>
        </authorList>
    </citation>
    <scope>NUCLEOTIDE SEQUENCE [LARGE SCALE GENOMIC DNA]</scope>
    <source>
        <strain evidence="8">98ZLc_SE</strain>
    </source>
</reference>
<dbReference type="InterPro" id="IPR000798">
    <property type="entry name" value="Ez/rad/moesin-like"/>
</dbReference>
<evidence type="ECO:0000256" key="6">
    <source>
        <dbReference type="SAM" id="Phobius"/>
    </source>
</evidence>
<dbReference type="InterPro" id="IPR011993">
    <property type="entry name" value="PH-like_dom_sf"/>
</dbReference>
<dbReference type="Proteomes" id="UP001359485">
    <property type="component" value="Unassembled WGS sequence"/>
</dbReference>
<dbReference type="SUPFAM" id="SSF47031">
    <property type="entry name" value="Second domain of FERM"/>
    <property type="match status" value="1"/>
</dbReference>
<dbReference type="PANTHER" id="PTHR23280:SF32">
    <property type="entry name" value="FI22325P1"/>
    <property type="match status" value="1"/>
</dbReference>
<evidence type="ECO:0000256" key="5">
    <source>
        <dbReference type="SAM" id="MobiDB-lite"/>
    </source>
</evidence>
<dbReference type="PANTHER" id="PTHR23280">
    <property type="entry name" value="4.1 G PROTEIN"/>
    <property type="match status" value="1"/>
</dbReference>
<sequence length="543" mass="61988">MLKLGSKTDINASYKCTVRLLDDTEVLECEFQPHHKGTYLLEHVCNQLSVIEKDYFGLRYVDVTKQRHWLDLEKAVMKQIKDVDPLLFSFRVKFYPPNPVLLKEEITRYHIYLQLKRDLLHGRLYCTHSDAALLGSFIVQESPCVLAELGDYDPEIHVGNYVSEFKLLLKQTQTIEEKILELHQTQLKGQSPTTMECHFLKKACQLDTYGVDPYPVKDHKGNPLYLGINHLGVLTFQGSKKAKHFTWSEIQKINYEGKMFIIHLVYYEDARTKKKHTVGYKCPTAAACRYVWRCAVEQMLFFTLQKSADAPILTGGGLFSWGTKFKYSGRTEKEILHESRYGKNPEGISSGQTGRLKRKSSSVPATPSTPVGSDLCGLSAREGNYTEDYDFRDSFDRSSCDSQLQDSIIKTTLSPSLRSSRSQSPQHTYRLKKQPSKPFLPTTDFVQLTSAPLPGFVQPKASTVEENSDSIGKFNLFQVFVPSFLFVAISLFAATILILESDSDLLNNIRGLPEMITLKKHYYEPVKEFLTKGLLKIIFRKEH</sequence>
<dbReference type="Pfam" id="PF00373">
    <property type="entry name" value="FERM_M"/>
    <property type="match status" value="1"/>
</dbReference>
<keyword evidence="6" id="KW-0472">Membrane</keyword>
<gene>
    <name evidence="8" type="ORF">RUM44_011797</name>
</gene>
<proteinExistence type="predicted"/>
<dbReference type="InterPro" id="IPR019748">
    <property type="entry name" value="FERM_central"/>
</dbReference>
<dbReference type="CDD" id="cd17102">
    <property type="entry name" value="FERM_F1_FRMD3"/>
    <property type="match status" value="1"/>
</dbReference>
<dbReference type="SMART" id="SM01196">
    <property type="entry name" value="FERM_C"/>
    <property type="match status" value="1"/>
</dbReference>
<feature type="transmembrane region" description="Helical" evidence="6">
    <location>
        <begin position="476"/>
        <end position="499"/>
    </location>
</feature>
<dbReference type="CDD" id="cd14473">
    <property type="entry name" value="FERM_B-lobe"/>
    <property type="match status" value="1"/>
</dbReference>
<comment type="caution">
    <text evidence="8">The sequence shown here is derived from an EMBL/GenBank/DDBJ whole genome shotgun (WGS) entry which is preliminary data.</text>
</comment>
<dbReference type="PRINTS" id="PR00661">
    <property type="entry name" value="ERMFAMILY"/>
</dbReference>
<feature type="compositionally biased region" description="Low complexity" evidence="5">
    <location>
        <begin position="415"/>
        <end position="426"/>
    </location>
</feature>
<accession>A0ABR1AR24</accession>
<evidence type="ECO:0000313" key="8">
    <source>
        <dbReference type="EMBL" id="KAK6624933.1"/>
    </source>
</evidence>
<dbReference type="Pfam" id="PF09379">
    <property type="entry name" value="FERM_N"/>
    <property type="match status" value="1"/>
</dbReference>
<feature type="domain" description="FERM" evidence="7">
    <location>
        <begin position="14"/>
        <end position="306"/>
    </location>
</feature>
<dbReference type="PROSITE" id="PS50057">
    <property type="entry name" value="FERM_3"/>
    <property type="match status" value="1"/>
</dbReference>
<dbReference type="Gene3D" id="3.10.20.90">
    <property type="entry name" value="Phosphatidylinositol 3-kinase Catalytic Subunit, Chain A, domain 1"/>
    <property type="match status" value="1"/>
</dbReference>
<keyword evidence="9" id="KW-1185">Reference proteome</keyword>
<dbReference type="SUPFAM" id="SSF54236">
    <property type="entry name" value="Ubiquitin-like"/>
    <property type="match status" value="1"/>
</dbReference>
<dbReference type="InterPro" id="IPR014847">
    <property type="entry name" value="FA"/>
</dbReference>
<dbReference type="SUPFAM" id="SSF50729">
    <property type="entry name" value="PH domain-like"/>
    <property type="match status" value="1"/>
</dbReference>
<dbReference type="InterPro" id="IPR000299">
    <property type="entry name" value="FERM_domain"/>
</dbReference>
<dbReference type="PRINTS" id="PR00935">
    <property type="entry name" value="BAND41"/>
</dbReference>
<dbReference type="InterPro" id="IPR014352">
    <property type="entry name" value="FERM/acyl-CoA-bd_prot_sf"/>
</dbReference>
<feature type="region of interest" description="Disordered" evidence="5">
    <location>
        <begin position="336"/>
        <end position="377"/>
    </location>
</feature>
<evidence type="ECO:0000256" key="1">
    <source>
        <dbReference type="ARBA" id="ARBA00004536"/>
    </source>
</evidence>
<protein>
    <recommendedName>
        <fullName evidence="2">Moesin/ezrin/radixin homolog 1</fullName>
    </recommendedName>
</protein>
<feature type="compositionally biased region" description="Low complexity" evidence="5">
    <location>
        <begin position="361"/>
        <end position="373"/>
    </location>
</feature>
<organism evidence="8 9">
    <name type="scientific">Polyplax serrata</name>
    <name type="common">Common mouse louse</name>
    <dbReference type="NCBI Taxonomy" id="468196"/>
    <lineage>
        <taxon>Eukaryota</taxon>
        <taxon>Metazoa</taxon>
        <taxon>Ecdysozoa</taxon>
        <taxon>Arthropoda</taxon>
        <taxon>Hexapoda</taxon>
        <taxon>Insecta</taxon>
        <taxon>Pterygota</taxon>
        <taxon>Neoptera</taxon>
        <taxon>Paraneoptera</taxon>
        <taxon>Psocodea</taxon>
        <taxon>Troctomorpha</taxon>
        <taxon>Phthiraptera</taxon>
        <taxon>Anoplura</taxon>
        <taxon>Polyplacidae</taxon>
        <taxon>Polyplax</taxon>
    </lineage>
</organism>
<evidence type="ECO:0000313" key="9">
    <source>
        <dbReference type="Proteomes" id="UP001359485"/>
    </source>
</evidence>
<keyword evidence="3" id="KW-0965">Cell junction</keyword>